<keyword evidence="1" id="KW-0479">Metal-binding</keyword>
<feature type="domain" description="PSP1 C-terminal" evidence="4">
    <location>
        <begin position="89"/>
        <end position="175"/>
    </location>
</feature>
<feature type="region of interest" description="Disordered" evidence="2">
    <location>
        <begin position="234"/>
        <end position="272"/>
    </location>
</feature>
<reference evidence="5" key="1">
    <citation type="submission" date="2021-01" db="EMBL/GenBank/DDBJ databases">
        <authorList>
            <person name="Corre E."/>
            <person name="Pelletier E."/>
            <person name="Niang G."/>
            <person name="Scheremetjew M."/>
            <person name="Finn R."/>
            <person name="Kale V."/>
            <person name="Holt S."/>
            <person name="Cochrane G."/>
            <person name="Meng A."/>
            <person name="Brown T."/>
            <person name="Cohen L."/>
        </authorList>
    </citation>
    <scope>NUCLEOTIDE SEQUENCE</scope>
    <source>
        <strain evidence="5">RCC1693</strain>
    </source>
</reference>
<evidence type="ECO:0008006" key="6">
    <source>
        <dbReference type="Google" id="ProtNLM"/>
    </source>
</evidence>
<sequence>MAGAPGMVPPVPGVIPQGVPGAPPPPVALIVRFKRKREERFSVMGPLALECLQHSGPFGIWVQCVPGEDIGMVQRLLGPKSAGDIMAMKPALRVATKRDMEIGFPKKVEEEYAVIETARNLCAQMNLALRIDDAEWQFDRKRLTIFYHCEGRVDFRDLVKKLGATYKTFLWMQRSDGTGPQKPPERPEGTRNVPPGMRGGGGGRGGGGAPCYNCGQMGHMSKECPHPPTQQTLEARMKKGGGGGPPMGGMPMGGPPMGGMPPGGGSNIYGPA</sequence>
<evidence type="ECO:0000256" key="1">
    <source>
        <dbReference type="PROSITE-ProRule" id="PRU00047"/>
    </source>
</evidence>
<evidence type="ECO:0000256" key="2">
    <source>
        <dbReference type="SAM" id="MobiDB-lite"/>
    </source>
</evidence>
<dbReference type="InterPro" id="IPR001878">
    <property type="entry name" value="Znf_CCHC"/>
</dbReference>
<dbReference type="SUPFAM" id="SSF57756">
    <property type="entry name" value="Retrovirus zinc finger-like domains"/>
    <property type="match status" value="1"/>
</dbReference>
<dbReference type="Pfam" id="PF00098">
    <property type="entry name" value="zf-CCHC"/>
    <property type="match status" value="1"/>
</dbReference>
<protein>
    <recommendedName>
        <fullName evidence="6">CCHC-type domain-containing protein</fullName>
    </recommendedName>
</protein>
<organism evidence="5">
    <name type="scientific">Florenciella parvula</name>
    <dbReference type="NCBI Taxonomy" id="236787"/>
    <lineage>
        <taxon>Eukaryota</taxon>
        <taxon>Sar</taxon>
        <taxon>Stramenopiles</taxon>
        <taxon>Ochrophyta</taxon>
        <taxon>Dictyochophyceae</taxon>
        <taxon>Florenciellales</taxon>
        <taxon>Florenciella</taxon>
    </lineage>
</organism>
<dbReference type="GO" id="GO:0008270">
    <property type="term" value="F:zinc ion binding"/>
    <property type="evidence" value="ECO:0007669"/>
    <property type="project" value="UniProtKB-KW"/>
</dbReference>
<gene>
    <name evidence="5" type="ORF">FPAR1323_LOCUS7606</name>
</gene>
<dbReference type="PROSITE" id="PS50158">
    <property type="entry name" value="ZF_CCHC"/>
    <property type="match status" value="1"/>
</dbReference>
<dbReference type="InterPro" id="IPR007557">
    <property type="entry name" value="PSP1_C"/>
</dbReference>
<keyword evidence="1" id="KW-0862">Zinc</keyword>
<evidence type="ECO:0000259" key="3">
    <source>
        <dbReference type="PROSITE" id="PS50158"/>
    </source>
</evidence>
<feature type="domain" description="CCHC-type" evidence="3">
    <location>
        <begin position="211"/>
        <end position="225"/>
    </location>
</feature>
<keyword evidence="1" id="KW-0863">Zinc-finger</keyword>
<dbReference type="PANTHER" id="PTHR43830">
    <property type="entry name" value="PROTEIN PSP1"/>
    <property type="match status" value="1"/>
</dbReference>
<feature type="region of interest" description="Disordered" evidence="2">
    <location>
        <begin position="174"/>
        <end position="204"/>
    </location>
</feature>
<dbReference type="Pfam" id="PF04468">
    <property type="entry name" value="PSP1"/>
    <property type="match status" value="1"/>
</dbReference>
<accession>A0A7S2BZY3</accession>
<dbReference type="GO" id="GO:0003676">
    <property type="term" value="F:nucleic acid binding"/>
    <property type="evidence" value="ECO:0007669"/>
    <property type="project" value="InterPro"/>
</dbReference>
<dbReference type="AlphaFoldDB" id="A0A7S2BZY3"/>
<proteinExistence type="predicted"/>
<dbReference type="InterPro" id="IPR036875">
    <property type="entry name" value="Znf_CCHC_sf"/>
</dbReference>
<dbReference type="GO" id="GO:0005737">
    <property type="term" value="C:cytoplasm"/>
    <property type="evidence" value="ECO:0007669"/>
    <property type="project" value="TreeGrafter"/>
</dbReference>
<dbReference type="InterPro" id="IPR047767">
    <property type="entry name" value="PSP1-like"/>
</dbReference>
<dbReference type="PROSITE" id="PS51411">
    <property type="entry name" value="PSP1_C"/>
    <property type="match status" value="1"/>
</dbReference>
<evidence type="ECO:0000313" key="5">
    <source>
        <dbReference type="EMBL" id="CAD9411747.1"/>
    </source>
</evidence>
<dbReference type="SMART" id="SM00343">
    <property type="entry name" value="ZnF_C2HC"/>
    <property type="match status" value="1"/>
</dbReference>
<dbReference type="Gene3D" id="4.10.60.10">
    <property type="entry name" value="Zinc finger, CCHC-type"/>
    <property type="match status" value="1"/>
</dbReference>
<dbReference type="PANTHER" id="PTHR43830:SF20">
    <property type="entry name" value="PSP1 C-TERMINAL DOMAIN-CONTAINING PROTEIN"/>
    <property type="match status" value="1"/>
</dbReference>
<name>A0A7S2BZY3_9STRA</name>
<dbReference type="EMBL" id="HBGT01014171">
    <property type="protein sequence ID" value="CAD9411747.1"/>
    <property type="molecule type" value="Transcribed_RNA"/>
</dbReference>
<feature type="compositionally biased region" description="Gly residues" evidence="2">
    <location>
        <begin position="240"/>
        <end position="272"/>
    </location>
</feature>
<evidence type="ECO:0000259" key="4">
    <source>
        <dbReference type="PROSITE" id="PS51411"/>
    </source>
</evidence>